<keyword evidence="2" id="KW-1185">Reference proteome</keyword>
<keyword evidence="1" id="KW-0812">Transmembrane</keyword>
<reference evidence="3" key="1">
    <citation type="submission" date="2016-11" db="UniProtKB">
        <authorList>
            <consortium name="WormBaseParasite"/>
        </authorList>
    </citation>
    <scope>IDENTIFICATION</scope>
</reference>
<keyword evidence="1" id="KW-0472">Membrane</keyword>
<sequence length="107" mass="12112">MMSLFRIHLLKDCCILIRILSPSLPSSSHKIHIDSPRRRGRRGVTATKRSPAELWPSYVTATITKHTQEHGMSQFQEGAGINKIVLSFLFALLCFSILVTQIIPQRI</sequence>
<feature type="transmembrane region" description="Helical" evidence="1">
    <location>
        <begin position="84"/>
        <end position="103"/>
    </location>
</feature>
<accession>A0A1I7Z2T3</accession>
<evidence type="ECO:0000256" key="1">
    <source>
        <dbReference type="SAM" id="Phobius"/>
    </source>
</evidence>
<name>A0A1I7Z2T3_9BILA</name>
<organism evidence="2 3">
    <name type="scientific">Steinernema glaseri</name>
    <dbReference type="NCBI Taxonomy" id="37863"/>
    <lineage>
        <taxon>Eukaryota</taxon>
        <taxon>Metazoa</taxon>
        <taxon>Ecdysozoa</taxon>
        <taxon>Nematoda</taxon>
        <taxon>Chromadorea</taxon>
        <taxon>Rhabditida</taxon>
        <taxon>Tylenchina</taxon>
        <taxon>Panagrolaimomorpha</taxon>
        <taxon>Strongyloidoidea</taxon>
        <taxon>Steinernematidae</taxon>
        <taxon>Steinernema</taxon>
    </lineage>
</organism>
<dbReference type="AlphaFoldDB" id="A0A1I7Z2T3"/>
<dbReference type="Proteomes" id="UP000095287">
    <property type="component" value="Unplaced"/>
</dbReference>
<dbReference type="WBParaSite" id="L893_g22278.t1">
    <property type="protein sequence ID" value="L893_g22278.t1"/>
    <property type="gene ID" value="L893_g22278"/>
</dbReference>
<evidence type="ECO:0000313" key="3">
    <source>
        <dbReference type="WBParaSite" id="L893_g22278.t1"/>
    </source>
</evidence>
<proteinExistence type="predicted"/>
<keyword evidence="1" id="KW-1133">Transmembrane helix</keyword>
<protein>
    <submittedName>
        <fullName evidence="3">Secreted protein</fullName>
    </submittedName>
</protein>
<evidence type="ECO:0000313" key="2">
    <source>
        <dbReference type="Proteomes" id="UP000095287"/>
    </source>
</evidence>